<comment type="caution">
    <text evidence="1">The sequence shown here is derived from an EMBL/GenBank/DDBJ whole genome shotgun (WGS) entry which is preliminary data.</text>
</comment>
<proteinExistence type="predicted"/>
<evidence type="ECO:0000313" key="1">
    <source>
        <dbReference type="EMBL" id="PTL60197.1"/>
    </source>
</evidence>
<name>A0A2T4ULS2_9ACTN</name>
<reference evidence="1 2" key="1">
    <citation type="submission" date="2018-03" db="EMBL/GenBank/DDBJ databases">
        <title>Aquarubrobacter algicola gen. nov., sp. nov., a novel actinobacterium isolated from shallow eutrophic lake during the end of cyanobacterial harmful algal blooms.</title>
        <authorList>
            <person name="Chun S.J."/>
        </authorList>
    </citation>
    <scope>NUCLEOTIDE SEQUENCE [LARGE SCALE GENOMIC DNA]</scope>
    <source>
        <strain evidence="1 2">Seoho-28</strain>
    </source>
</reference>
<keyword evidence="2" id="KW-1185">Reference proteome</keyword>
<dbReference type="EMBL" id="PYYB01000001">
    <property type="protein sequence ID" value="PTL60197.1"/>
    <property type="molecule type" value="Genomic_DNA"/>
</dbReference>
<evidence type="ECO:0000313" key="2">
    <source>
        <dbReference type="Proteomes" id="UP000240739"/>
    </source>
</evidence>
<dbReference type="RefSeq" id="WP_107568842.1">
    <property type="nucleotide sequence ID" value="NZ_PYYB01000001.1"/>
</dbReference>
<accession>A0A2T4ULS2</accession>
<dbReference type="AlphaFoldDB" id="A0A2T4ULS2"/>
<gene>
    <name evidence="1" type="ORF">C7Y72_11395</name>
</gene>
<dbReference type="Proteomes" id="UP000240739">
    <property type="component" value="Unassembled WGS sequence"/>
</dbReference>
<protein>
    <submittedName>
        <fullName evidence="1">Uncharacterized protein</fullName>
    </submittedName>
</protein>
<sequence>MRRPRPLVLVLVLVAFVAVSVGLARFLTAESRERDALVDVLTAQAAGDPGAMLDAMDPSCRRAPACVAQVRRNARGQRLPGEVKIINVQSQTAYALGAATGTTRVVWAVVDRGLPTVQCVEIRRKGSALAGRSISVLRVSAPIDRESSCP</sequence>
<organism evidence="1 2">
    <name type="scientific">Paraconexibacter algicola</name>
    <dbReference type="NCBI Taxonomy" id="2133960"/>
    <lineage>
        <taxon>Bacteria</taxon>
        <taxon>Bacillati</taxon>
        <taxon>Actinomycetota</taxon>
        <taxon>Thermoleophilia</taxon>
        <taxon>Solirubrobacterales</taxon>
        <taxon>Paraconexibacteraceae</taxon>
        <taxon>Paraconexibacter</taxon>
    </lineage>
</organism>
<dbReference type="OrthoDB" id="5244411at2"/>